<keyword evidence="2" id="KW-1185">Reference proteome</keyword>
<sequence length="60" mass="6722">MNGSYSLLVHSGTYPPAALLPARGFAKHDEALIQIERPKSFSQVWDPFSLLFATFELEPE</sequence>
<protein>
    <submittedName>
        <fullName evidence="1">Uncharacterized protein</fullName>
    </submittedName>
</protein>
<dbReference type="AlphaFoldDB" id="W9RBA8"/>
<evidence type="ECO:0000313" key="1">
    <source>
        <dbReference type="EMBL" id="EXB80876.1"/>
    </source>
</evidence>
<evidence type="ECO:0000313" key="2">
    <source>
        <dbReference type="Proteomes" id="UP000030645"/>
    </source>
</evidence>
<dbReference type="EMBL" id="KE344827">
    <property type="protein sequence ID" value="EXB80876.1"/>
    <property type="molecule type" value="Genomic_DNA"/>
</dbReference>
<accession>W9RBA8</accession>
<organism evidence="1 2">
    <name type="scientific">Morus notabilis</name>
    <dbReference type="NCBI Taxonomy" id="981085"/>
    <lineage>
        <taxon>Eukaryota</taxon>
        <taxon>Viridiplantae</taxon>
        <taxon>Streptophyta</taxon>
        <taxon>Embryophyta</taxon>
        <taxon>Tracheophyta</taxon>
        <taxon>Spermatophyta</taxon>
        <taxon>Magnoliopsida</taxon>
        <taxon>eudicotyledons</taxon>
        <taxon>Gunneridae</taxon>
        <taxon>Pentapetalae</taxon>
        <taxon>rosids</taxon>
        <taxon>fabids</taxon>
        <taxon>Rosales</taxon>
        <taxon>Moraceae</taxon>
        <taxon>Moreae</taxon>
        <taxon>Morus</taxon>
    </lineage>
</organism>
<gene>
    <name evidence="1" type="ORF">L484_020135</name>
</gene>
<reference evidence="2" key="1">
    <citation type="submission" date="2013-01" db="EMBL/GenBank/DDBJ databases">
        <title>Draft Genome Sequence of a Mulberry Tree, Morus notabilis C.K. Schneid.</title>
        <authorList>
            <person name="He N."/>
            <person name="Zhao S."/>
        </authorList>
    </citation>
    <scope>NUCLEOTIDE SEQUENCE</scope>
</reference>
<dbReference type="Proteomes" id="UP000030645">
    <property type="component" value="Unassembled WGS sequence"/>
</dbReference>
<name>W9RBA8_9ROSA</name>
<proteinExistence type="predicted"/>